<evidence type="ECO:0000259" key="8">
    <source>
        <dbReference type="Pfam" id="PF12704"/>
    </source>
</evidence>
<evidence type="ECO:0000313" key="11">
    <source>
        <dbReference type="EMBL" id="MRY94874.1"/>
    </source>
</evidence>
<organism evidence="9 15">
    <name type="scientific">Parabacteroides distasonis</name>
    <dbReference type="NCBI Taxonomy" id="823"/>
    <lineage>
        <taxon>Bacteria</taxon>
        <taxon>Pseudomonadati</taxon>
        <taxon>Bacteroidota</taxon>
        <taxon>Bacteroidia</taxon>
        <taxon>Bacteroidales</taxon>
        <taxon>Tannerellaceae</taxon>
        <taxon>Parabacteroides</taxon>
    </lineage>
</organism>
<dbReference type="GO" id="GO:0005524">
    <property type="term" value="F:ATP binding"/>
    <property type="evidence" value="ECO:0007669"/>
    <property type="project" value="UniProtKB-KW"/>
</dbReference>
<dbReference type="EMBL" id="JAQMPJ010000012">
    <property type="protein sequence ID" value="MDB9006054.1"/>
    <property type="molecule type" value="Genomic_DNA"/>
</dbReference>
<feature type="domain" description="MacB-like periplasmic core" evidence="8">
    <location>
        <begin position="23"/>
        <end position="241"/>
    </location>
</feature>
<evidence type="ECO:0000313" key="10">
    <source>
        <dbReference type="EMBL" id="MDB9006054.1"/>
    </source>
</evidence>
<feature type="transmembrane region" description="Helical" evidence="6">
    <location>
        <begin position="21"/>
        <end position="41"/>
    </location>
</feature>
<evidence type="ECO:0000313" key="14">
    <source>
        <dbReference type="EMBL" id="RHD74377.1"/>
    </source>
</evidence>
<feature type="transmembrane region" description="Helical" evidence="6">
    <location>
        <begin position="417"/>
        <end position="437"/>
    </location>
</feature>
<feature type="domain" description="ABC3 transporter permease C-terminal" evidence="7">
    <location>
        <begin position="285"/>
        <end position="399"/>
    </location>
</feature>
<gene>
    <name evidence="9" type="primary">macB_17</name>
    <name evidence="14" type="ORF">DW782_10935</name>
    <name evidence="9" type="ORF">ERS852429_04137</name>
    <name evidence="12" type="ORF">GKD66_09865</name>
    <name evidence="11" type="ORF">GKD67_16890</name>
    <name evidence="13" type="ORF">GKD68_14340</name>
    <name evidence="10" type="ORF">PN599_13700</name>
</gene>
<keyword evidence="3 6" id="KW-0812">Transmembrane</keyword>
<dbReference type="Proteomes" id="UP000441358">
    <property type="component" value="Unassembled WGS sequence"/>
</dbReference>
<evidence type="ECO:0000256" key="2">
    <source>
        <dbReference type="ARBA" id="ARBA00022475"/>
    </source>
</evidence>
<sequence length="791" mass="89243">MKNILIAIRSIFKKGRHNVMKIVSLGIGLAVGLVLIAKVYFEQSYDDFYPDRDRVYQVWAKYQQNGGELKDYPQTSGGIAPTMQQQIPEIETVTRYTSFGDWTFTMTDTKMKYSGRCIIADSCFFDILPRPMLIGNAKEVLSTPMYVLISSRIAKNIGGDVIGKNFTVDNSPGRTMTIGGVFEEVPENSHSRYDVIVSMASAGRFMWEGSPTNMLGNDRYISYVKLHKGVNPLALEEQVRTFVNSYFPPEEQQKVGLSIDFSFHKLDNLHKELPQVKRMTWILSLLAFALIFTAVMNYILIVISSIVNRSKEVAVHKCYGASENNIHGMMFGEALVHIVLSLILALLLILAFRGTVEELLATSLDSLLLSNGSLVLLGICILVFFVSGFMPGSLYARIPVASAFRNYRENKRIWKKALLLVQFVATGFLVTMLVFVARQYTFMVNDRPGYAYENLAYCGLAGVDSTSRAKILDEVMRLPGVAAATTVYQLPFEHASGNNILLPGGTQELFNIADLYWVGNGYLDMMEIPVIQGRSFTENVTNSREVMVDRRFVEKMKLVAGWTDDVVGKDICVTEHSKWNEEPFTICGVYENIRLGGISNQDMRPSVLFYAHKPMYTLQVKFHELTNDNMARLQQKISETFPDRELSAISFRSEIMDLYKDSRQFRDSVMIGGLVTLLVTLIGLIGYTNDEVSRRRKEIAVRRVNGATLWDILRLFIKDIGYICIYAVILGGGIAYFVLQKWQEQFTEKVPLSWYIFLGCGVCVLLIIYSVVCLDARKTANDNPVNCLKSE</sequence>
<keyword evidence="9" id="KW-0547">Nucleotide-binding</keyword>
<evidence type="ECO:0000256" key="6">
    <source>
        <dbReference type="SAM" id="Phobius"/>
    </source>
</evidence>
<dbReference type="OMA" id="HMELTER"/>
<reference evidence="17 18" key="3">
    <citation type="journal article" date="2019" name="Nat. Med.">
        <title>A library of human gut bacterial isolates paired with longitudinal multiomics data enables mechanistic microbiome research.</title>
        <authorList>
            <person name="Poyet M."/>
            <person name="Groussin M."/>
            <person name="Gibbons S.M."/>
            <person name="Avila-Pacheco J."/>
            <person name="Jiang X."/>
            <person name="Kearney S.M."/>
            <person name="Perrotta A.R."/>
            <person name="Berdy B."/>
            <person name="Zhao S."/>
            <person name="Lieberman T.D."/>
            <person name="Swanson P.K."/>
            <person name="Smith M."/>
            <person name="Roesemann S."/>
            <person name="Alexander J.E."/>
            <person name="Rich S.A."/>
            <person name="Livny J."/>
            <person name="Vlamakis H."/>
            <person name="Clish C."/>
            <person name="Bullock K."/>
            <person name="Deik A."/>
            <person name="Scott J."/>
            <person name="Pierce K.A."/>
            <person name="Xavier R.J."/>
            <person name="Alm E.J."/>
        </authorList>
    </citation>
    <scope>NUCLEOTIDE SEQUENCE [LARGE SCALE GENOMIC DNA]</scope>
    <source>
        <strain evidence="13 17">BIOML-A2</strain>
        <strain evidence="12 18">BIOML-A32</strain>
        <strain evidence="11 19">BIOML-A9</strain>
    </source>
</reference>
<reference evidence="9 15" key="1">
    <citation type="submission" date="2015-09" db="EMBL/GenBank/DDBJ databases">
        <authorList>
            <consortium name="Pathogen Informatics"/>
        </authorList>
    </citation>
    <scope>NUCLEOTIDE SEQUENCE [LARGE SCALE GENOMIC DNA]</scope>
    <source>
        <strain evidence="9 15">2789STDY5608872</strain>
    </source>
</reference>
<feature type="transmembrane region" description="Helical" evidence="6">
    <location>
        <begin position="281"/>
        <end position="307"/>
    </location>
</feature>
<dbReference type="Pfam" id="PF12704">
    <property type="entry name" value="MacB_PCD"/>
    <property type="match status" value="2"/>
</dbReference>
<accession>A0A173W1A5</accession>
<feature type="transmembrane region" description="Helical" evidence="6">
    <location>
        <begin position="669"/>
        <end position="687"/>
    </location>
</feature>
<feature type="transmembrane region" description="Helical" evidence="6">
    <location>
        <begin position="754"/>
        <end position="774"/>
    </location>
</feature>
<protein>
    <submittedName>
        <fullName evidence="10">ABC transporter permease</fullName>
    </submittedName>
    <submittedName>
        <fullName evidence="11">FtsX-like permease family protein</fullName>
    </submittedName>
    <submittedName>
        <fullName evidence="9">Macrolide export ATP-binding/permease protein MacB</fullName>
        <ecNumber evidence="9">3.6.3.-</ecNumber>
    </submittedName>
    <submittedName>
        <fullName evidence="14">Multidrug ABC transporter substrate-binding protein</fullName>
    </submittedName>
</protein>
<evidence type="ECO:0000313" key="15">
    <source>
        <dbReference type="Proteomes" id="UP000095591"/>
    </source>
</evidence>
<dbReference type="Proteomes" id="UP000461276">
    <property type="component" value="Unassembled WGS sequence"/>
</dbReference>
<keyword evidence="9" id="KW-0378">Hydrolase</keyword>
<evidence type="ECO:0000313" key="16">
    <source>
        <dbReference type="Proteomes" id="UP000284660"/>
    </source>
</evidence>
<dbReference type="EMBL" id="QSJN01000006">
    <property type="protein sequence ID" value="RHD74377.1"/>
    <property type="molecule type" value="Genomic_DNA"/>
</dbReference>
<feature type="transmembrane region" description="Helical" evidence="6">
    <location>
        <begin position="334"/>
        <end position="354"/>
    </location>
</feature>
<evidence type="ECO:0000256" key="5">
    <source>
        <dbReference type="ARBA" id="ARBA00023136"/>
    </source>
</evidence>
<dbReference type="InterPro" id="IPR003838">
    <property type="entry name" value="ABC3_permease_C"/>
</dbReference>
<reference evidence="14 16" key="2">
    <citation type="submission" date="2018-08" db="EMBL/GenBank/DDBJ databases">
        <title>A genome reference for cultivated species of the human gut microbiota.</title>
        <authorList>
            <person name="Zou Y."/>
            <person name="Xue W."/>
            <person name="Luo G."/>
        </authorList>
    </citation>
    <scope>NUCLEOTIDE SEQUENCE [LARGE SCALE GENOMIC DNA]</scope>
    <source>
        <strain evidence="14 16">AM30-4</strain>
    </source>
</reference>
<dbReference type="InterPro" id="IPR025857">
    <property type="entry name" value="MacB_PCD"/>
</dbReference>
<evidence type="ECO:0000259" key="7">
    <source>
        <dbReference type="Pfam" id="PF02687"/>
    </source>
</evidence>
<evidence type="ECO:0000256" key="3">
    <source>
        <dbReference type="ARBA" id="ARBA00022692"/>
    </source>
</evidence>
<keyword evidence="9" id="KW-0067">ATP-binding</keyword>
<evidence type="ECO:0000313" key="13">
    <source>
        <dbReference type="EMBL" id="MRZ55899.1"/>
    </source>
</evidence>
<evidence type="ECO:0000256" key="1">
    <source>
        <dbReference type="ARBA" id="ARBA00004651"/>
    </source>
</evidence>
<comment type="subcellular location">
    <subcellularLocation>
        <location evidence="1">Cell membrane</location>
        <topology evidence="1">Multi-pass membrane protein</topology>
    </subcellularLocation>
</comment>
<dbReference type="Proteomes" id="UP000284660">
    <property type="component" value="Unassembled WGS sequence"/>
</dbReference>
<evidence type="ECO:0000313" key="18">
    <source>
        <dbReference type="Proteomes" id="UP000441358"/>
    </source>
</evidence>
<dbReference type="EMBL" id="WKNE01000011">
    <property type="protein sequence ID" value="MRZ55899.1"/>
    <property type="molecule type" value="Genomic_DNA"/>
</dbReference>
<keyword evidence="2" id="KW-1003">Cell membrane</keyword>
<dbReference type="GO" id="GO:0005886">
    <property type="term" value="C:plasma membrane"/>
    <property type="evidence" value="ECO:0007669"/>
    <property type="project" value="UniProtKB-SubCell"/>
</dbReference>
<evidence type="ECO:0000313" key="9">
    <source>
        <dbReference type="EMBL" id="CUN32780.1"/>
    </source>
</evidence>
<keyword evidence="5 6" id="KW-0472">Membrane</keyword>
<keyword evidence="4 6" id="KW-1133">Transmembrane helix</keyword>
<evidence type="ECO:0000313" key="19">
    <source>
        <dbReference type="Proteomes" id="UP000461276"/>
    </source>
</evidence>
<dbReference type="EMBL" id="WKMY01000014">
    <property type="protein sequence ID" value="MRY94874.1"/>
    <property type="molecule type" value="Genomic_DNA"/>
</dbReference>
<dbReference type="AlphaFoldDB" id="A0A173W1A5"/>
<dbReference type="Proteomes" id="UP000095591">
    <property type="component" value="Unassembled WGS sequence"/>
</dbReference>
<dbReference type="EMBL" id="WKMC01000005">
    <property type="protein sequence ID" value="MRZ50521.1"/>
    <property type="molecule type" value="Genomic_DNA"/>
</dbReference>
<feature type="transmembrane region" description="Helical" evidence="6">
    <location>
        <begin position="374"/>
        <end position="396"/>
    </location>
</feature>
<name>A0A173W1A5_PARDI</name>
<dbReference type="EMBL" id="CYXP01000013">
    <property type="protein sequence ID" value="CUN32780.1"/>
    <property type="molecule type" value="Genomic_DNA"/>
</dbReference>
<evidence type="ECO:0000256" key="4">
    <source>
        <dbReference type="ARBA" id="ARBA00022989"/>
    </source>
</evidence>
<dbReference type="Pfam" id="PF02687">
    <property type="entry name" value="FtsX"/>
    <property type="match status" value="2"/>
</dbReference>
<dbReference type="GO" id="GO:0016787">
    <property type="term" value="F:hydrolase activity"/>
    <property type="evidence" value="ECO:0007669"/>
    <property type="project" value="UniProtKB-KW"/>
</dbReference>
<dbReference type="InterPro" id="IPR050250">
    <property type="entry name" value="Macrolide_Exporter_MacB"/>
</dbReference>
<feature type="domain" description="MacB-like periplasmic core" evidence="8">
    <location>
        <begin position="467"/>
        <end position="605"/>
    </location>
</feature>
<proteinExistence type="predicted"/>
<dbReference type="PANTHER" id="PTHR30572:SF18">
    <property type="entry name" value="ABC-TYPE MACROLIDE FAMILY EXPORT SYSTEM PERMEASE COMPONENT 2"/>
    <property type="match status" value="1"/>
</dbReference>
<dbReference type="EC" id="3.6.3.-" evidence="9"/>
<dbReference type="PANTHER" id="PTHR30572">
    <property type="entry name" value="MEMBRANE COMPONENT OF TRANSPORTER-RELATED"/>
    <property type="match status" value="1"/>
</dbReference>
<dbReference type="Proteomes" id="UP000432516">
    <property type="component" value="Unassembled WGS sequence"/>
</dbReference>
<feature type="transmembrane region" description="Helical" evidence="6">
    <location>
        <begin position="720"/>
        <end position="739"/>
    </location>
</feature>
<dbReference type="GO" id="GO:0022857">
    <property type="term" value="F:transmembrane transporter activity"/>
    <property type="evidence" value="ECO:0007669"/>
    <property type="project" value="TreeGrafter"/>
</dbReference>
<dbReference type="RefSeq" id="WP_008780854.1">
    <property type="nucleotide sequence ID" value="NZ_CACRUW010000053.1"/>
</dbReference>
<evidence type="ECO:0000313" key="17">
    <source>
        <dbReference type="Proteomes" id="UP000432516"/>
    </source>
</evidence>
<reference evidence="10" key="4">
    <citation type="submission" date="2023-01" db="EMBL/GenBank/DDBJ databases">
        <title>Human gut microbiome strain richness.</title>
        <authorList>
            <person name="Chen-Liaw A."/>
        </authorList>
    </citation>
    <scope>NUCLEOTIDE SEQUENCE</scope>
    <source>
        <strain evidence="10">RTP21484st1_E5_RTP21484_190118</strain>
    </source>
</reference>
<dbReference type="Proteomes" id="UP001210126">
    <property type="component" value="Unassembled WGS sequence"/>
</dbReference>
<feature type="domain" description="ABC3 transporter permease C-terminal" evidence="7">
    <location>
        <begin position="671"/>
        <end position="783"/>
    </location>
</feature>
<evidence type="ECO:0000313" key="12">
    <source>
        <dbReference type="EMBL" id="MRZ50521.1"/>
    </source>
</evidence>